<reference evidence="1 2" key="1">
    <citation type="submission" date="2018-06" db="EMBL/GenBank/DDBJ databases">
        <title>Complete Genome Sequence of Desulfobacter hydrogenophilus (DSM3380).</title>
        <authorList>
            <person name="Marietou A."/>
            <person name="Schreiber L."/>
            <person name="Marshall I."/>
            <person name="Jorgensen B."/>
        </authorList>
    </citation>
    <scope>NUCLEOTIDE SEQUENCE [LARGE SCALE GENOMIC DNA]</scope>
    <source>
        <strain evidence="1 2">DSM 3380</strain>
    </source>
</reference>
<organism evidence="1 2">
    <name type="scientific">Desulfobacter hydrogenophilus</name>
    <dbReference type="NCBI Taxonomy" id="2291"/>
    <lineage>
        <taxon>Bacteria</taxon>
        <taxon>Pseudomonadati</taxon>
        <taxon>Thermodesulfobacteriota</taxon>
        <taxon>Desulfobacteria</taxon>
        <taxon>Desulfobacterales</taxon>
        <taxon>Desulfobacteraceae</taxon>
        <taxon>Desulfobacter</taxon>
    </lineage>
</organism>
<accession>A0A328FEA2</accession>
<evidence type="ECO:0000313" key="2">
    <source>
        <dbReference type="Proteomes" id="UP000248798"/>
    </source>
</evidence>
<comment type="caution">
    <text evidence="1">The sequence shown here is derived from an EMBL/GenBank/DDBJ whole genome shotgun (WGS) entry which is preliminary data.</text>
</comment>
<name>A0A328FEA2_9BACT</name>
<sequence length="95" mass="11301">MIYQRLIFRAKDRIRRIIIINMETMYKMFLNDMEPAENLSTWYFCPHCQKRLFKGNIKTLRMTCPNCNRLIESDGKSSLSLKKRGSKLVPGEQQI</sequence>
<proteinExistence type="predicted"/>
<dbReference type="Proteomes" id="UP000248798">
    <property type="component" value="Unassembled WGS sequence"/>
</dbReference>
<dbReference type="EMBL" id="QLNI01000012">
    <property type="protein sequence ID" value="RAM02629.1"/>
    <property type="molecule type" value="Genomic_DNA"/>
</dbReference>
<gene>
    <name evidence="1" type="ORF">DO021_07245</name>
</gene>
<protein>
    <submittedName>
        <fullName evidence="1">Uncharacterized protein</fullName>
    </submittedName>
</protein>
<evidence type="ECO:0000313" key="1">
    <source>
        <dbReference type="EMBL" id="RAM02629.1"/>
    </source>
</evidence>
<dbReference type="AlphaFoldDB" id="A0A328FEA2"/>